<evidence type="ECO:0000313" key="4">
    <source>
        <dbReference type="Proteomes" id="UP000499080"/>
    </source>
</evidence>
<keyword evidence="1" id="KW-0812">Transmembrane</keyword>
<accession>A0A4Y2TCB0</accession>
<protein>
    <submittedName>
        <fullName evidence="2">Uncharacterized protein</fullName>
    </submittedName>
</protein>
<reference evidence="2 4" key="1">
    <citation type="journal article" date="2019" name="Sci. Rep.">
        <title>Orb-weaving spider Araneus ventricosus genome elucidates the spidroin gene catalogue.</title>
        <authorList>
            <person name="Kono N."/>
            <person name="Nakamura H."/>
            <person name="Ohtoshi R."/>
            <person name="Moran D.A.P."/>
            <person name="Shinohara A."/>
            <person name="Yoshida Y."/>
            <person name="Fujiwara M."/>
            <person name="Mori M."/>
            <person name="Tomita M."/>
            <person name="Arakawa K."/>
        </authorList>
    </citation>
    <scope>NUCLEOTIDE SEQUENCE [LARGE SCALE GENOMIC DNA]</scope>
</reference>
<comment type="caution">
    <text evidence="2">The sequence shown here is derived from an EMBL/GenBank/DDBJ whole genome shotgun (WGS) entry which is preliminary data.</text>
</comment>
<gene>
    <name evidence="3" type="ORF">AVEN_111122_1</name>
    <name evidence="2" type="ORF">AVEN_45441_1</name>
</gene>
<evidence type="ECO:0000313" key="3">
    <source>
        <dbReference type="EMBL" id="GBN98204.1"/>
    </source>
</evidence>
<keyword evidence="1" id="KW-0472">Membrane</keyword>
<dbReference type="EMBL" id="BGPR01027593">
    <property type="protein sequence ID" value="GBN98197.1"/>
    <property type="molecule type" value="Genomic_DNA"/>
</dbReference>
<name>A0A4Y2TCB0_ARAVE</name>
<evidence type="ECO:0000256" key="1">
    <source>
        <dbReference type="SAM" id="Phobius"/>
    </source>
</evidence>
<keyword evidence="4" id="KW-1185">Reference proteome</keyword>
<sequence>MVLHVVEVVFNRGVLQVVKCPFDVQGDHQGMLAVFPCIYLIGEVKGCFFSRSIGSEAVLVRMLKVISSEVVVESLQKQFLQYFSRRWKEGDWAVGFNVRFVFPFFKEKDSNSSLRLVRKTLEWQTFVVKCYEVVSWWVLKMVLSIMKSIPSYPGAFLIGTFYFLLYEVYKKKVL</sequence>
<dbReference type="EMBL" id="BGPR01027594">
    <property type="protein sequence ID" value="GBN98204.1"/>
    <property type="molecule type" value="Genomic_DNA"/>
</dbReference>
<evidence type="ECO:0000313" key="2">
    <source>
        <dbReference type="EMBL" id="GBN98197.1"/>
    </source>
</evidence>
<proteinExistence type="predicted"/>
<keyword evidence="1" id="KW-1133">Transmembrane helix</keyword>
<dbReference type="Proteomes" id="UP000499080">
    <property type="component" value="Unassembled WGS sequence"/>
</dbReference>
<feature type="transmembrane region" description="Helical" evidence="1">
    <location>
        <begin position="151"/>
        <end position="169"/>
    </location>
</feature>
<organism evidence="2 4">
    <name type="scientific">Araneus ventricosus</name>
    <name type="common">Orbweaver spider</name>
    <name type="synonym">Epeira ventricosa</name>
    <dbReference type="NCBI Taxonomy" id="182803"/>
    <lineage>
        <taxon>Eukaryota</taxon>
        <taxon>Metazoa</taxon>
        <taxon>Ecdysozoa</taxon>
        <taxon>Arthropoda</taxon>
        <taxon>Chelicerata</taxon>
        <taxon>Arachnida</taxon>
        <taxon>Araneae</taxon>
        <taxon>Araneomorphae</taxon>
        <taxon>Entelegynae</taxon>
        <taxon>Araneoidea</taxon>
        <taxon>Araneidae</taxon>
        <taxon>Araneus</taxon>
    </lineage>
</organism>
<dbReference type="AlphaFoldDB" id="A0A4Y2TCB0"/>